<gene>
    <name evidence="3" type="ORF">HYN69_18075</name>
</gene>
<feature type="domain" description="Polysaccharide pyruvyl transferase" evidence="2">
    <location>
        <begin position="149"/>
        <end position="199"/>
    </location>
</feature>
<accession>A0A2S0URT6</accession>
<evidence type="ECO:0000256" key="1">
    <source>
        <dbReference type="SAM" id="MobiDB-lite"/>
    </source>
</evidence>
<dbReference type="RefSeq" id="WP_108437330.1">
    <property type="nucleotide sequence ID" value="NZ_CP028919.1"/>
</dbReference>
<evidence type="ECO:0000259" key="2">
    <source>
        <dbReference type="Pfam" id="PF04230"/>
    </source>
</evidence>
<dbReference type="AlphaFoldDB" id="A0A2S0URT6"/>
<dbReference type="EMBL" id="CP028919">
    <property type="protein sequence ID" value="AWB50521.1"/>
    <property type="molecule type" value="Genomic_DNA"/>
</dbReference>
<keyword evidence="3" id="KW-0614">Plasmid</keyword>
<organism evidence="3 4">
    <name type="scientific">Paragemmobacter aquarius</name>
    <dbReference type="NCBI Taxonomy" id="2169400"/>
    <lineage>
        <taxon>Bacteria</taxon>
        <taxon>Pseudomonadati</taxon>
        <taxon>Pseudomonadota</taxon>
        <taxon>Alphaproteobacteria</taxon>
        <taxon>Rhodobacterales</taxon>
        <taxon>Paracoccaceae</taxon>
        <taxon>Paragemmobacter</taxon>
    </lineage>
</organism>
<proteinExistence type="predicted"/>
<geneLocation type="plasmid" evidence="3">
    <name>unnamed1</name>
</geneLocation>
<dbReference type="InterPro" id="IPR007345">
    <property type="entry name" value="Polysacch_pyruvyl_Trfase"/>
</dbReference>
<evidence type="ECO:0000313" key="4">
    <source>
        <dbReference type="Proteomes" id="UP000244496"/>
    </source>
</evidence>
<name>A0A2S0URT6_9RHOB</name>
<sequence length="224" mass="24491">MKHKLVKLRRYWSARLRPDTLPPLFWHVGVPNFGDDINPALFQQLTGAQFRFAATRDAPHFVGMGSILSSATEASTVLGAGLLTPRPLAARPHVVALRGKLTQAVLGVEGTVPLGDPMVLVDRIFTPERGDATGFVPHVGSLALARRIVPQGVRLIDVRQDPWTVIREIGRCRRVLSQSLHGLIVADALGIENLWLAPSGDMRGGGSSSTTTFRRSMRQNRPTR</sequence>
<dbReference type="KEGG" id="geh:HYN69_18075"/>
<keyword evidence="4" id="KW-1185">Reference proteome</keyword>
<dbReference type="OrthoDB" id="9803627at2"/>
<dbReference type="Proteomes" id="UP000244496">
    <property type="component" value="Plasmid unnamed1"/>
</dbReference>
<feature type="region of interest" description="Disordered" evidence="1">
    <location>
        <begin position="200"/>
        <end position="224"/>
    </location>
</feature>
<reference evidence="3 4" key="1">
    <citation type="submission" date="2018-04" db="EMBL/GenBank/DDBJ databases">
        <title>Genome sequencing of Gemmobacter.</title>
        <authorList>
            <person name="Yi H."/>
            <person name="Baek M.-G."/>
        </authorList>
    </citation>
    <scope>NUCLEOTIDE SEQUENCE [LARGE SCALE GENOMIC DNA]</scope>
    <source>
        <strain evidence="3 4">HYN0069</strain>
        <plasmid evidence="4">Plasmid unnamed1</plasmid>
    </source>
</reference>
<dbReference type="Pfam" id="PF04230">
    <property type="entry name" value="PS_pyruv_trans"/>
    <property type="match status" value="1"/>
</dbReference>
<protein>
    <recommendedName>
        <fullName evidence="2">Polysaccharide pyruvyl transferase domain-containing protein</fullName>
    </recommendedName>
</protein>
<feature type="compositionally biased region" description="Basic residues" evidence="1">
    <location>
        <begin position="215"/>
        <end position="224"/>
    </location>
</feature>
<evidence type="ECO:0000313" key="3">
    <source>
        <dbReference type="EMBL" id="AWB50521.1"/>
    </source>
</evidence>